<keyword evidence="5" id="KW-0067">ATP-binding</keyword>
<dbReference type="NCBIfam" id="TIGR01857">
    <property type="entry name" value="FGAM-synthase"/>
    <property type="match status" value="1"/>
</dbReference>
<protein>
    <submittedName>
        <fullName evidence="9">Phosphoribosylformylglycinamidine synthase</fullName>
    </submittedName>
</protein>
<evidence type="ECO:0000256" key="3">
    <source>
        <dbReference type="ARBA" id="ARBA00022741"/>
    </source>
</evidence>
<dbReference type="InterPro" id="IPR029062">
    <property type="entry name" value="Class_I_gatase-like"/>
</dbReference>
<keyword evidence="6" id="KW-0460">Magnesium</keyword>
<comment type="caution">
    <text evidence="9">The sequence shown here is derived from an EMBL/GenBank/DDBJ whole genome shotgun (WGS) entry which is preliminary data.</text>
</comment>
<dbReference type="Gene3D" id="3.40.50.880">
    <property type="match status" value="1"/>
</dbReference>
<evidence type="ECO:0000256" key="2">
    <source>
        <dbReference type="ARBA" id="ARBA00022723"/>
    </source>
</evidence>
<dbReference type="CDD" id="cd02204">
    <property type="entry name" value="PurL_repeat2"/>
    <property type="match status" value="1"/>
</dbReference>
<dbReference type="GO" id="GO:0005524">
    <property type="term" value="F:ATP binding"/>
    <property type="evidence" value="ECO:0007669"/>
    <property type="project" value="UniProtKB-KW"/>
</dbReference>
<dbReference type="Gene3D" id="3.90.650.10">
    <property type="entry name" value="PurM-like C-terminal domain"/>
    <property type="match status" value="2"/>
</dbReference>
<proteinExistence type="predicted"/>
<evidence type="ECO:0000256" key="1">
    <source>
        <dbReference type="ARBA" id="ARBA00022598"/>
    </source>
</evidence>
<dbReference type="InterPro" id="IPR036921">
    <property type="entry name" value="PurM-like_N_sf"/>
</dbReference>
<evidence type="ECO:0000256" key="4">
    <source>
        <dbReference type="ARBA" id="ARBA00022755"/>
    </source>
</evidence>
<evidence type="ECO:0000256" key="6">
    <source>
        <dbReference type="ARBA" id="ARBA00022842"/>
    </source>
</evidence>
<evidence type="ECO:0000313" key="9">
    <source>
        <dbReference type="EMBL" id="KXB90546.1"/>
    </source>
</evidence>
<evidence type="ECO:0000259" key="7">
    <source>
        <dbReference type="Pfam" id="PF02769"/>
    </source>
</evidence>
<dbReference type="Pfam" id="PF02769">
    <property type="entry name" value="AIRS_C"/>
    <property type="match status" value="1"/>
</dbReference>
<dbReference type="SMART" id="SM01211">
    <property type="entry name" value="GATase_5"/>
    <property type="match status" value="1"/>
</dbReference>
<dbReference type="PROSITE" id="PS51273">
    <property type="entry name" value="GATASE_TYPE_1"/>
    <property type="match status" value="1"/>
</dbReference>
<name>A0A134CEA4_9FIRM</name>
<dbReference type="AlphaFoldDB" id="A0A134CEA4"/>
<dbReference type="SUPFAM" id="SSF55326">
    <property type="entry name" value="PurM N-terminal domain-like"/>
    <property type="match status" value="2"/>
</dbReference>
<dbReference type="Proteomes" id="UP000070160">
    <property type="component" value="Unassembled WGS sequence"/>
</dbReference>
<keyword evidence="1" id="KW-0436">Ligase</keyword>
<dbReference type="PANTHER" id="PTHR10099">
    <property type="entry name" value="PHOSPHORIBOSYLFORMYLGLYCINAMIDINE SYNTHASE"/>
    <property type="match status" value="1"/>
</dbReference>
<keyword evidence="10" id="KW-1185">Reference proteome</keyword>
<dbReference type="InterPro" id="IPR041609">
    <property type="entry name" value="PurL_linker"/>
</dbReference>
<gene>
    <name evidence="9" type="ORF">HMPREF3182_01301</name>
</gene>
<dbReference type="PATRIC" id="fig|1588748.3.peg.1258"/>
<sequence length="1247" mass="137217">MQPIRRLYVAKKKCFADEEKRMLSDLRNNLLIHELESLRIFHRYDIGGLDEDAFLAAKKMIFSEPPVDEVYDSLTLNDGEQLIAIEYQPGQYDQRADSAMQCLQMLTMKNDGIVRTAKVIVFSGNLSIQDMERIQGYCINPVEARKASLDACQSLTLALEEPAPVSTITGFIVYTEEQLRDLLESLGLAMSFADLQFCQSYFREEEQRDPTITEIKVIDTYWSDHCRHTTFNTALTDITFAESPLIKPVREAYQEYQQARNMLQRKKPISLMDMATIAVKELRQAGKLQNLDISDEINACTIIVPVDVQGKEEEWLLLFKNETHNHPTEIEPFGGAATCLGGCIRDPLSGRAYVYQAMRITGSGDPRQPVRETLTGKLPQRTITTGAAKGYSSYGNQIGLATGEVKEYYHPGFIAKRMEIGAVIGAAPRENVVRKTPLPGDIVILLGGKTGRDGCGGATGSSKKHTVHSLSDCGAEVQKGNALTERKIQRLFRRGEVTRLIKRCNDFGAGGVSVAVGELTEGLHIQLDVIPKKYEGLDGTELAISESQERMAVVVDAADKEQFMRYAAEENLEATVIAEVTADKRLVMRWRDQQVVNLARSFLDTNGVMQEQTAYVAAPSEKSFFAVSPITDRKQYWKKVMGTLNVASEQGLAEQFDSSIGAATMLMPFGGIWQKTPVAGMVAALPVRGGQTETVSIMTHGYDPNLASWSPFHGGLYAVLLSLAKLVALGGKRQDAYLTLQEFFPSLGTNDTYWGLPVSALLGAYKAQKELGIAAIGGKDSMSGTFEQLTVPPTLVSFAVVTAKRSDIISPEFKGANHIVLLVQTPRDEVGMPNFEIFKQHCDALRKEQQAGTIFALRAVDQGGVAAALVEMAVGNRLGVQLSDIVDDATLFQASYGDFIVEMDEASAQRWEALSHVMRIGMTQEKAIMSWKDGFISLMELQGAWEDTLSSIFPLQCESKTDNSSLPKYTTRASRRSEVWGKPTVFIPVFPGTNCEYDSAAAFERVGANVDMMVLKNNTAQALQASMTEMVKRLNQAQIIFFPGGFSAGDEPDGSGKFIATVFRNPVLSDALERLLYERDGLALGICNGFQALIKLGLLPYGHVQPLAENSPTLTYNTIGRHISRVVQTKVVSVLSPWFNKINVGDIHSLPISHGEGRFVASAEMIKSLCKQGQIATQYVDMEGNATYNSEYNPNQSVFAIEGITSPDGRVLGKMAHSERSVAGNVLKNIHGNMIQPLFAGGVEYFR</sequence>
<dbReference type="FunFam" id="3.30.1330.10:FF:000013">
    <property type="entry name" value="Phosphoribosylformylglycinamidine synthase"/>
    <property type="match status" value="1"/>
</dbReference>
<dbReference type="InterPro" id="IPR036676">
    <property type="entry name" value="PurM-like_C_sf"/>
</dbReference>
<keyword evidence="4" id="KW-0658">Purine biosynthesis</keyword>
<dbReference type="EMBL" id="LSDT01000046">
    <property type="protein sequence ID" value="KXB90546.1"/>
    <property type="molecule type" value="Genomic_DNA"/>
</dbReference>
<feature type="domain" description="PurM-like C-terminal" evidence="7">
    <location>
        <begin position="439"/>
        <end position="590"/>
    </location>
</feature>
<dbReference type="InterPro" id="IPR010918">
    <property type="entry name" value="PurM-like_C_dom"/>
</dbReference>
<evidence type="ECO:0000256" key="5">
    <source>
        <dbReference type="ARBA" id="ARBA00022840"/>
    </source>
</evidence>
<dbReference type="Gene3D" id="3.30.1330.10">
    <property type="entry name" value="PurM-like, N-terminal domain"/>
    <property type="match status" value="2"/>
</dbReference>
<dbReference type="SUPFAM" id="SSF56042">
    <property type="entry name" value="PurM C-terminal domain-like"/>
    <property type="match status" value="2"/>
</dbReference>
<dbReference type="GO" id="GO:0005737">
    <property type="term" value="C:cytoplasm"/>
    <property type="evidence" value="ECO:0007669"/>
    <property type="project" value="TreeGrafter"/>
</dbReference>
<dbReference type="GO" id="GO:0004642">
    <property type="term" value="F:phosphoribosylformylglycinamidine synthase activity"/>
    <property type="evidence" value="ECO:0007669"/>
    <property type="project" value="TreeGrafter"/>
</dbReference>
<dbReference type="RefSeq" id="WP_062486246.1">
    <property type="nucleotide sequence ID" value="NZ_KQ960953.1"/>
</dbReference>
<dbReference type="CDD" id="cd02203">
    <property type="entry name" value="PurL_repeat1"/>
    <property type="match status" value="1"/>
</dbReference>
<evidence type="ECO:0000313" key="10">
    <source>
        <dbReference type="Proteomes" id="UP000070160"/>
    </source>
</evidence>
<dbReference type="PANTHER" id="PTHR10099:SF1">
    <property type="entry name" value="PHOSPHORIBOSYLFORMYLGLYCINAMIDINE SYNTHASE"/>
    <property type="match status" value="1"/>
</dbReference>
<dbReference type="SUPFAM" id="SSF52317">
    <property type="entry name" value="Class I glutamine amidotransferase-like"/>
    <property type="match status" value="1"/>
</dbReference>
<keyword evidence="3" id="KW-0547">Nucleotide-binding</keyword>
<dbReference type="STRING" id="1588748.HMPREF3182_01301"/>
<dbReference type="Pfam" id="PF13507">
    <property type="entry name" value="GATase_5"/>
    <property type="match status" value="1"/>
</dbReference>
<organism evidence="9 10">
    <name type="scientific">Megasphaera hutchinsoni</name>
    <dbReference type="NCBI Taxonomy" id="1588748"/>
    <lineage>
        <taxon>Bacteria</taxon>
        <taxon>Bacillati</taxon>
        <taxon>Bacillota</taxon>
        <taxon>Negativicutes</taxon>
        <taxon>Veillonellales</taxon>
        <taxon>Veillonellaceae</taxon>
        <taxon>Megasphaera</taxon>
    </lineage>
</organism>
<dbReference type="GO" id="GO:0046872">
    <property type="term" value="F:metal ion binding"/>
    <property type="evidence" value="ECO:0007669"/>
    <property type="project" value="UniProtKB-KW"/>
</dbReference>
<keyword evidence="2" id="KW-0479">Metal-binding</keyword>
<reference evidence="10" key="1">
    <citation type="submission" date="2016-01" db="EMBL/GenBank/DDBJ databases">
        <authorList>
            <person name="Mitreva M."/>
            <person name="Pepin K.H."/>
            <person name="Mihindukulasuriya K.A."/>
            <person name="Fulton R."/>
            <person name="Fronick C."/>
            <person name="O'Laughlin M."/>
            <person name="Miner T."/>
            <person name="Herter B."/>
            <person name="Rosa B.A."/>
            <person name="Cordes M."/>
            <person name="Tomlinson C."/>
            <person name="Wollam A."/>
            <person name="Palsikar V.B."/>
            <person name="Mardis E.R."/>
            <person name="Wilson R.K."/>
        </authorList>
    </citation>
    <scope>NUCLEOTIDE SEQUENCE [LARGE SCALE GENOMIC DNA]</scope>
    <source>
        <strain evidence="10">KA00182</strain>
    </source>
</reference>
<dbReference type="GO" id="GO:0006164">
    <property type="term" value="P:purine nucleotide biosynthetic process"/>
    <property type="evidence" value="ECO:0007669"/>
    <property type="project" value="UniProtKB-KW"/>
</dbReference>
<evidence type="ECO:0000259" key="8">
    <source>
        <dbReference type="Pfam" id="PF18072"/>
    </source>
</evidence>
<accession>A0A134CEA4</accession>
<dbReference type="Pfam" id="PF18072">
    <property type="entry name" value="FGAR-AT_linker"/>
    <property type="match status" value="1"/>
</dbReference>
<dbReference type="InterPro" id="IPR010141">
    <property type="entry name" value="FGAM_synthase"/>
</dbReference>
<feature type="domain" description="Phosphoribosylformylglycinamidine synthase linker" evidence="8">
    <location>
        <begin position="180"/>
        <end position="228"/>
    </location>
</feature>